<keyword evidence="5" id="KW-0789">Thiol protease inhibitor</keyword>
<gene>
    <name evidence="7" type="ORF">C0Q70_11388</name>
</gene>
<dbReference type="EMBL" id="PZQS01000006">
    <property type="protein sequence ID" value="PVD28793.1"/>
    <property type="molecule type" value="Genomic_DNA"/>
</dbReference>
<dbReference type="OrthoDB" id="2429551at2759"/>
<sequence>MRKCGGTSEVKQADEEIQSLCEKIRSDLESKANRSLSADSFKAVSYKSQVVAGTNYFVKIDVGDGEFIHVRIFQALPCNGGNISLHSFQDGKSLEEDIAYF</sequence>
<dbReference type="Proteomes" id="UP000245119">
    <property type="component" value="Linkage Group LG6"/>
</dbReference>
<dbReference type="PANTHER" id="PTHR11414:SF21">
    <property type="entry name" value="CYSTATIN 14A, TANDEM DUPLICATE 1-RELATED"/>
    <property type="match status" value="1"/>
</dbReference>
<dbReference type="InterPro" id="IPR001713">
    <property type="entry name" value="Prot_inh_stefin"/>
</dbReference>
<comment type="caution">
    <text evidence="7">The sequence shown here is derived from an EMBL/GenBank/DDBJ whole genome shotgun (WGS) entry which is preliminary data.</text>
</comment>
<evidence type="ECO:0000256" key="4">
    <source>
        <dbReference type="ARBA" id="ARBA00022690"/>
    </source>
</evidence>
<comment type="similarity">
    <text evidence="2">Belongs to the cystatin family.</text>
</comment>
<evidence type="ECO:0000256" key="2">
    <source>
        <dbReference type="ARBA" id="ARBA00009403"/>
    </source>
</evidence>
<dbReference type="CDD" id="cd00042">
    <property type="entry name" value="CY"/>
    <property type="match status" value="1"/>
</dbReference>
<dbReference type="InterPro" id="IPR046350">
    <property type="entry name" value="Cystatin_sf"/>
</dbReference>
<dbReference type="OMA" id="HVGNEEY"/>
<dbReference type="SMART" id="SM00043">
    <property type="entry name" value="CY"/>
    <property type="match status" value="1"/>
</dbReference>
<dbReference type="PANTHER" id="PTHR11414">
    <property type="entry name" value="CYSTATIN FAMILY MEMBER"/>
    <property type="match status" value="1"/>
</dbReference>
<dbReference type="PRINTS" id="PR00295">
    <property type="entry name" value="STEFINA"/>
</dbReference>
<keyword evidence="4" id="KW-0646">Protease inhibitor</keyword>
<dbReference type="STRING" id="400727.A0A2T7P5X5"/>
<evidence type="ECO:0000256" key="1">
    <source>
        <dbReference type="ARBA" id="ARBA00004496"/>
    </source>
</evidence>
<name>A0A2T7P5X5_POMCA</name>
<accession>A0A2T7P5X5</accession>
<dbReference type="Gene3D" id="3.10.450.10">
    <property type="match status" value="1"/>
</dbReference>
<dbReference type="InterPro" id="IPR000010">
    <property type="entry name" value="Cystatin_dom"/>
</dbReference>
<dbReference type="Pfam" id="PF00031">
    <property type="entry name" value="Cystatin"/>
    <property type="match status" value="1"/>
</dbReference>
<dbReference type="GO" id="GO:0005829">
    <property type="term" value="C:cytosol"/>
    <property type="evidence" value="ECO:0007669"/>
    <property type="project" value="TreeGrafter"/>
</dbReference>
<evidence type="ECO:0000256" key="3">
    <source>
        <dbReference type="ARBA" id="ARBA00022490"/>
    </source>
</evidence>
<evidence type="ECO:0000313" key="7">
    <source>
        <dbReference type="EMBL" id="PVD28793.1"/>
    </source>
</evidence>
<dbReference type="FunFam" id="3.10.450.10:FF:000001">
    <property type="entry name" value="Cystatin-A"/>
    <property type="match status" value="1"/>
</dbReference>
<dbReference type="InterPro" id="IPR018073">
    <property type="entry name" value="Prot_inh_cystat_CS"/>
</dbReference>
<dbReference type="PROSITE" id="PS00287">
    <property type="entry name" value="CYSTATIN"/>
    <property type="match status" value="1"/>
</dbReference>
<organism evidence="7 8">
    <name type="scientific">Pomacea canaliculata</name>
    <name type="common">Golden apple snail</name>
    <dbReference type="NCBI Taxonomy" id="400727"/>
    <lineage>
        <taxon>Eukaryota</taxon>
        <taxon>Metazoa</taxon>
        <taxon>Spiralia</taxon>
        <taxon>Lophotrochozoa</taxon>
        <taxon>Mollusca</taxon>
        <taxon>Gastropoda</taxon>
        <taxon>Caenogastropoda</taxon>
        <taxon>Architaenioglossa</taxon>
        <taxon>Ampullarioidea</taxon>
        <taxon>Ampullariidae</taxon>
        <taxon>Pomacea</taxon>
    </lineage>
</organism>
<protein>
    <recommendedName>
        <fullName evidence="6">Cystatin domain-containing protein</fullName>
    </recommendedName>
</protein>
<dbReference type="AlphaFoldDB" id="A0A2T7P5X5"/>
<reference evidence="7 8" key="1">
    <citation type="submission" date="2018-04" db="EMBL/GenBank/DDBJ databases">
        <title>The genome of golden apple snail Pomacea canaliculata provides insight into stress tolerance and invasive adaptation.</title>
        <authorList>
            <person name="Liu C."/>
            <person name="Liu B."/>
            <person name="Ren Y."/>
            <person name="Zhang Y."/>
            <person name="Wang H."/>
            <person name="Li S."/>
            <person name="Jiang F."/>
            <person name="Yin L."/>
            <person name="Zhang G."/>
            <person name="Qian W."/>
            <person name="Fan W."/>
        </authorList>
    </citation>
    <scope>NUCLEOTIDE SEQUENCE [LARGE SCALE GENOMIC DNA]</scope>
    <source>
        <strain evidence="7">SZHN2017</strain>
        <tissue evidence="7">Muscle</tissue>
    </source>
</reference>
<comment type="subcellular location">
    <subcellularLocation>
        <location evidence="1">Cytoplasm</location>
    </subcellularLocation>
</comment>
<feature type="domain" description="Cystatin" evidence="6">
    <location>
        <begin position="2"/>
        <end position="101"/>
    </location>
</feature>
<keyword evidence="3" id="KW-0963">Cytoplasm</keyword>
<dbReference type="GO" id="GO:0004869">
    <property type="term" value="F:cysteine-type endopeptidase inhibitor activity"/>
    <property type="evidence" value="ECO:0007669"/>
    <property type="project" value="UniProtKB-KW"/>
</dbReference>
<evidence type="ECO:0000313" key="8">
    <source>
        <dbReference type="Proteomes" id="UP000245119"/>
    </source>
</evidence>
<keyword evidence="8" id="KW-1185">Reference proteome</keyword>
<dbReference type="SUPFAM" id="SSF54403">
    <property type="entry name" value="Cystatin/monellin"/>
    <property type="match status" value="1"/>
</dbReference>
<evidence type="ECO:0000259" key="6">
    <source>
        <dbReference type="SMART" id="SM00043"/>
    </source>
</evidence>
<evidence type="ECO:0000256" key="5">
    <source>
        <dbReference type="ARBA" id="ARBA00022704"/>
    </source>
</evidence>
<proteinExistence type="inferred from homology"/>